<keyword evidence="1" id="KW-0812">Transmembrane</keyword>
<dbReference type="VEuPathDB" id="FungiDB:AJ78_01928"/>
<dbReference type="InterPro" id="IPR006813">
    <property type="entry name" value="Glyco_trans_17"/>
</dbReference>
<name>A0A1J9QQ96_9EURO</name>
<dbReference type="AlphaFoldDB" id="A0A1J9QQ96"/>
<dbReference type="Proteomes" id="UP000182235">
    <property type="component" value="Unassembled WGS sequence"/>
</dbReference>
<evidence type="ECO:0000313" key="2">
    <source>
        <dbReference type="EMBL" id="OJD18036.1"/>
    </source>
</evidence>
<dbReference type="GO" id="GO:0016020">
    <property type="term" value="C:membrane"/>
    <property type="evidence" value="ECO:0007669"/>
    <property type="project" value="InterPro"/>
</dbReference>
<keyword evidence="3" id="KW-1185">Reference proteome</keyword>
<gene>
    <name evidence="2" type="ORF">AJ78_01928</name>
</gene>
<dbReference type="STRING" id="1447872.A0A1J9QQ96"/>
<evidence type="ECO:0000256" key="1">
    <source>
        <dbReference type="SAM" id="Phobius"/>
    </source>
</evidence>
<accession>A0A1J9QQ96</accession>
<feature type="transmembrane region" description="Helical" evidence="1">
    <location>
        <begin position="12"/>
        <end position="30"/>
    </location>
</feature>
<dbReference type="PANTHER" id="PTHR12224">
    <property type="entry name" value="BETA-1,4-MANNOSYL-GLYCOPROTEIN BETA-1,4-N-ACETYLGLUCOSAMINYL-TRANSFERASE"/>
    <property type="match status" value="1"/>
</dbReference>
<sequence>MILGPRLGIKSLIFYVSILLLSIGGLYSWMSYSTRQYIGEALQSIEFDRAHQTSTSNQRNGLTDQQAKDLCGLYNWQVYEERQGRRNGNPNTTPPARKVYDIFLLNTELDWLEIRLNELNDHVDYFIIVEANTTFTDRPKPTLLTDPAIWAKFSRFHNKIIHHLVEGRGENERKAFDREKFQRDSGFTQVFPTLGQPDAKNPIAAKPAAGPQLGDVIIISDIDEIPRPATVTLLRTCRFPRRVNLRSRFYYYSFQWLHKGLDWAHPQATYYEGLEKTIKPDDLRIGRGGASIFHNWFGAKADLFNASWHCSSCFATVKEMQTKIVSFSHTEYNRPEFTSKEHIVEVVRTGKDLFDRPSQIYERVDANEDVPAYLKGEAEKKKFRYLLDRDGEDAGFVDI</sequence>
<protein>
    <recommendedName>
        <fullName evidence="4">Glycosyl transferase family 17 protein</fullName>
    </recommendedName>
</protein>
<dbReference type="Pfam" id="PF04724">
    <property type="entry name" value="Glyco_transf_17"/>
    <property type="match status" value="1"/>
</dbReference>
<dbReference type="GO" id="GO:0003830">
    <property type="term" value="F:beta-1,4-mannosylglycoprotein 4-beta-N-acetylglucosaminyltransferase activity"/>
    <property type="evidence" value="ECO:0007669"/>
    <property type="project" value="InterPro"/>
</dbReference>
<proteinExistence type="predicted"/>
<dbReference type="PANTHER" id="PTHR12224:SF0">
    <property type="entry name" value="BETA-1,4-MANNOSYL-GLYCOPROTEIN 4-BETA-N-ACETYLGLUCOSAMINYLTRANSFERASE"/>
    <property type="match status" value="1"/>
</dbReference>
<dbReference type="GO" id="GO:0006044">
    <property type="term" value="P:N-acetylglucosamine metabolic process"/>
    <property type="evidence" value="ECO:0007669"/>
    <property type="project" value="TreeGrafter"/>
</dbReference>
<keyword evidence="1" id="KW-1133">Transmembrane helix</keyword>
<evidence type="ECO:0000313" key="3">
    <source>
        <dbReference type="Proteomes" id="UP000182235"/>
    </source>
</evidence>
<evidence type="ECO:0008006" key="4">
    <source>
        <dbReference type="Google" id="ProtNLM"/>
    </source>
</evidence>
<reference evidence="2 3" key="1">
    <citation type="submission" date="2015-07" db="EMBL/GenBank/DDBJ databases">
        <title>Emmonsia species relationships and genome sequence.</title>
        <authorList>
            <consortium name="The Broad Institute Genomics Platform"/>
            <person name="Cuomo C.A."/>
            <person name="Munoz J.F."/>
            <person name="Imamovic A."/>
            <person name="Priest M.E."/>
            <person name="Young S."/>
            <person name="Clay O.K."/>
            <person name="McEwen J.G."/>
        </authorList>
    </citation>
    <scope>NUCLEOTIDE SEQUENCE [LARGE SCALE GENOMIC DNA]</scope>
    <source>
        <strain evidence="2 3">UAMH 9510</strain>
    </source>
</reference>
<keyword evidence="1" id="KW-0472">Membrane</keyword>
<dbReference type="EMBL" id="LGRN01000048">
    <property type="protein sequence ID" value="OJD18036.1"/>
    <property type="molecule type" value="Genomic_DNA"/>
</dbReference>
<comment type="caution">
    <text evidence="2">The sequence shown here is derived from an EMBL/GenBank/DDBJ whole genome shotgun (WGS) entry which is preliminary data.</text>
</comment>
<organism evidence="2 3">
    <name type="scientific">Emergomyces pasteurianus Ep9510</name>
    <dbReference type="NCBI Taxonomy" id="1447872"/>
    <lineage>
        <taxon>Eukaryota</taxon>
        <taxon>Fungi</taxon>
        <taxon>Dikarya</taxon>
        <taxon>Ascomycota</taxon>
        <taxon>Pezizomycotina</taxon>
        <taxon>Eurotiomycetes</taxon>
        <taxon>Eurotiomycetidae</taxon>
        <taxon>Onygenales</taxon>
        <taxon>Ajellomycetaceae</taxon>
        <taxon>Emergomyces</taxon>
    </lineage>
</organism>
<dbReference type="OrthoDB" id="6474464at2759"/>